<dbReference type="EnsemblProtists" id="EOD13768">
    <property type="protein sequence ID" value="EOD13768"/>
    <property type="gene ID" value="EMIHUDRAFT_103638"/>
</dbReference>
<dbReference type="RefSeq" id="XP_005766197.1">
    <property type="nucleotide sequence ID" value="XM_005766140.1"/>
</dbReference>
<dbReference type="AlphaFoldDB" id="A0A0D3IR83"/>
<dbReference type="KEGG" id="ehx:EMIHUDRAFT_103638"/>
<dbReference type="GeneID" id="17260026"/>
<protein>
    <submittedName>
        <fullName evidence="1">Uncharacterized protein</fullName>
    </submittedName>
</protein>
<reference evidence="2" key="1">
    <citation type="journal article" date="2013" name="Nature">
        <title>Pan genome of the phytoplankton Emiliania underpins its global distribution.</title>
        <authorList>
            <person name="Read B.A."/>
            <person name="Kegel J."/>
            <person name="Klute M.J."/>
            <person name="Kuo A."/>
            <person name="Lefebvre S.C."/>
            <person name="Maumus F."/>
            <person name="Mayer C."/>
            <person name="Miller J."/>
            <person name="Monier A."/>
            <person name="Salamov A."/>
            <person name="Young J."/>
            <person name="Aguilar M."/>
            <person name="Claverie J.M."/>
            <person name="Frickenhaus S."/>
            <person name="Gonzalez K."/>
            <person name="Herman E.K."/>
            <person name="Lin Y.C."/>
            <person name="Napier J."/>
            <person name="Ogata H."/>
            <person name="Sarno A.F."/>
            <person name="Shmutz J."/>
            <person name="Schroeder D."/>
            <person name="de Vargas C."/>
            <person name="Verret F."/>
            <person name="von Dassow P."/>
            <person name="Valentin K."/>
            <person name="Van de Peer Y."/>
            <person name="Wheeler G."/>
            <person name="Dacks J.B."/>
            <person name="Delwiche C.F."/>
            <person name="Dyhrman S.T."/>
            <person name="Glockner G."/>
            <person name="John U."/>
            <person name="Richards T."/>
            <person name="Worden A.Z."/>
            <person name="Zhang X."/>
            <person name="Grigoriev I.V."/>
            <person name="Allen A.E."/>
            <person name="Bidle K."/>
            <person name="Borodovsky M."/>
            <person name="Bowler C."/>
            <person name="Brownlee C."/>
            <person name="Cock J.M."/>
            <person name="Elias M."/>
            <person name="Gladyshev V.N."/>
            <person name="Groth M."/>
            <person name="Guda C."/>
            <person name="Hadaegh A."/>
            <person name="Iglesias-Rodriguez M.D."/>
            <person name="Jenkins J."/>
            <person name="Jones B.M."/>
            <person name="Lawson T."/>
            <person name="Leese F."/>
            <person name="Lindquist E."/>
            <person name="Lobanov A."/>
            <person name="Lomsadze A."/>
            <person name="Malik S.B."/>
            <person name="Marsh M.E."/>
            <person name="Mackinder L."/>
            <person name="Mock T."/>
            <person name="Mueller-Roeber B."/>
            <person name="Pagarete A."/>
            <person name="Parker M."/>
            <person name="Probert I."/>
            <person name="Quesneville H."/>
            <person name="Raines C."/>
            <person name="Rensing S.A."/>
            <person name="Riano-Pachon D.M."/>
            <person name="Richier S."/>
            <person name="Rokitta S."/>
            <person name="Shiraiwa Y."/>
            <person name="Soanes D.M."/>
            <person name="van der Giezen M."/>
            <person name="Wahlund T.M."/>
            <person name="Williams B."/>
            <person name="Wilson W."/>
            <person name="Wolfe G."/>
            <person name="Wurch L.L."/>
        </authorList>
    </citation>
    <scope>NUCLEOTIDE SEQUENCE</scope>
</reference>
<keyword evidence="2" id="KW-1185">Reference proteome</keyword>
<accession>A0A0D3IR83</accession>
<reference evidence="1" key="2">
    <citation type="submission" date="2024-10" db="UniProtKB">
        <authorList>
            <consortium name="EnsemblProtists"/>
        </authorList>
    </citation>
    <scope>IDENTIFICATION</scope>
</reference>
<name>A0A0D3IR83_EMIH1</name>
<evidence type="ECO:0000313" key="2">
    <source>
        <dbReference type="Proteomes" id="UP000013827"/>
    </source>
</evidence>
<evidence type="ECO:0000313" key="1">
    <source>
        <dbReference type="EnsemblProtists" id="EOD13768"/>
    </source>
</evidence>
<organism evidence="1 2">
    <name type="scientific">Emiliania huxleyi (strain CCMP1516)</name>
    <dbReference type="NCBI Taxonomy" id="280463"/>
    <lineage>
        <taxon>Eukaryota</taxon>
        <taxon>Haptista</taxon>
        <taxon>Haptophyta</taxon>
        <taxon>Prymnesiophyceae</taxon>
        <taxon>Isochrysidales</taxon>
        <taxon>Noelaerhabdaceae</taxon>
        <taxon>Emiliania</taxon>
    </lineage>
</organism>
<proteinExistence type="predicted"/>
<dbReference type="PaxDb" id="2903-EOD13768"/>
<dbReference type="Proteomes" id="UP000013827">
    <property type="component" value="Unassembled WGS sequence"/>
</dbReference>
<sequence>MLAVLQLFATYAPRCGPRPALRPRSCASLAAEAGALDAELLAYWSAHGAAWQAPLRKLDVRAAWNCGELDGVLPSGRASRVAGGERLLTLARALELFESDELQVRRRFRSMTAEDMAPRWSRVVDDRAALQASGRWEEVVVESDAARRFARARLEGSVEEADASPALSRAVVTVLSPALKAAARQRDKADGGLELSLARLMSDAGVDPAERWLTAKLLAEIDAEIDSLPAARPAPPSSTFAAGEAERDVGQAASMGAFGVAAALAVLLLQMLARSGGGGGGAQSGLEATLDLMR</sequence>
<dbReference type="HOGENOM" id="CLU_948090_0_0_1"/>